<reference evidence="2" key="2">
    <citation type="submission" date="2020-09" db="EMBL/GenBank/DDBJ databases">
        <authorList>
            <person name="Sun Q."/>
            <person name="Sedlacek I."/>
        </authorList>
    </citation>
    <scope>NUCLEOTIDE SEQUENCE</scope>
    <source>
        <strain evidence="2">CCM 7905</strain>
    </source>
</reference>
<keyword evidence="1" id="KW-0472">Membrane</keyword>
<keyword evidence="1" id="KW-0812">Transmembrane</keyword>
<feature type="transmembrane region" description="Helical" evidence="1">
    <location>
        <begin position="85"/>
        <end position="105"/>
    </location>
</feature>
<keyword evidence="1" id="KW-1133">Transmembrane helix</keyword>
<accession>A0A917CZY1</accession>
<dbReference type="Pfam" id="PF16945">
    <property type="entry name" value="Phage_r1t_holin"/>
    <property type="match status" value="2"/>
</dbReference>
<gene>
    <name evidence="2" type="ORF">GCM10007304_17470</name>
</gene>
<evidence type="ECO:0000313" key="3">
    <source>
        <dbReference type="Proteomes" id="UP000654257"/>
    </source>
</evidence>
<feature type="transmembrane region" description="Helical" evidence="1">
    <location>
        <begin position="111"/>
        <end position="131"/>
    </location>
</feature>
<protein>
    <recommendedName>
        <fullName evidence="4">Holin</fullName>
    </recommendedName>
</protein>
<reference evidence="2" key="1">
    <citation type="journal article" date="2014" name="Int. J. Syst. Evol. Microbiol.">
        <title>Complete genome sequence of Corynebacterium casei LMG S-19264T (=DSM 44701T), isolated from a smear-ripened cheese.</title>
        <authorList>
            <consortium name="US DOE Joint Genome Institute (JGI-PGF)"/>
            <person name="Walter F."/>
            <person name="Albersmeier A."/>
            <person name="Kalinowski J."/>
            <person name="Ruckert C."/>
        </authorList>
    </citation>
    <scope>NUCLEOTIDE SEQUENCE</scope>
    <source>
        <strain evidence="2">CCM 7905</strain>
    </source>
</reference>
<dbReference type="RefSeq" id="WP_188544418.1">
    <property type="nucleotide sequence ID" value="NZ_BMCU01000002.1"/>
</dbReference>
<evidence type="ECO:0000256" key="1">
    <source>
        <dbReference type="SAM" id="Phobius"/>
    </source>
</evidence>
<evidence type="ECO:0000313" key="2">
    <source>
        <dbReference type="EMBL" id="GGG03844.1"/>
    </source>
</evidence>
<proteinExistence type="predicted"/>
<organism evidence="2 3">
    <name type="scientific">Rhodococcoides trifolii</name>
    <dbReference type="NCBI Taxonomy" id="908250"/>
    <lineage>
        <taxon>Bacteria</taxon>
        <taxon>Bacillati</taxon>
        <taxon>Actinomycetota</taxon>
        <taxon>Actinomycetes</taxon>
        <taxon>Mycobacteriales</taxon>
        <taxon>Nocardiaceae</taxon>
        <taxon>Rhodococcoides</taxon>
    </lineage>
</organism>
<dbReference type="InterPro" id="IPR020109">
    <property type="entry name" value="Holin_r1t"/>
</dbReference>
<evidence type="ECO:0008006" key="4">
    <source>
        <dbReference type="Google" id="ProtNLM"/>
    </source>
</evidence>
<feature type="transmembrane region" description="Helical" evidence="1">
    <location>
        <begin position="53"/>
        <end position="73"/>
    </location>
</feature>
<sequence length="160" mass="16215">MSAPITSLGSRVFLLDVLDRTIKTFIQNVLLFLGAGAVVTTVSWQAAFGSAGLAALVSFLIALASATAITSGNPLVDILDRAARTFFGSLVGAIPVTGGLLDVHWGDALTIAGTAVLVSVLTSLLSLNLGATKGIPTLAPVAPAVPQTINPTGSITEFRS</sequence>
<dbReference type="Proteomes" id="UP000654257">
    <property type="component" value="Unassembled WGS sequence"/>
</dbReference>
<dbReference type="EMBL" id="BMCU01000002">
    <property type="protein sequence ID" value="GGG03844.1"/>
    <property type="molecule type" value="Genomic_DNA"/>
</dbReference>
<keyword evidence="3" id="KW-1185">Reference proteome</keyword>
<name>A0A917CZY1_9NOCA</name>
<dbReference type="AlphaFoldDB" id="A0A917CZY1"/>
<feature type="transmembrane region" description="Helical" evidence="1">
    <location>
        <begin position="29"/>
        <end position="47"/>
    </location>
</feature>
<comment type="caution">
    <text evidence="2">The sequence shown here is derived from an EMBL/GenBank/DDBJ whole genome shotgun (WGS) entry which is preliminary data.</text>
</comment>